<dbReference type="Proteomes" id="UP000297299">
    <property type="component" value="Unassembled WGS sequence"/>
</dbReference>
<dbReference type="InterPro" id="IPR057678">
    <property type="entry name" value="DUF7918"/>
</dbReference>
<sequence>MAILTENNNEYEVKIIDCATNQPFKEYVKLGDRESHGLQYIHRVHQSGKYGEDIVGAPFVFSSLDVDEDLSNETDILGVDPADIGHFSVAVYRRTVENGTITISKKPSTSVWDAKKVDQLNFKKHGLGENKTPTVGLSTGDLVCTMSTVLNFQYKYRTFEFLNHLSIVPYPPPLYYNPWKSLAPTERQWALKELQGLSKAQAQLTPSERQSAFMKLQRDQKAFEIGEIKQQIFSVPTNKIIVLDGDGTTQQSTHPRALAEIEHEEQGPLTAIKNEIEIPHARNSGPNIAQKRKIKKEHVDLDHVDLSVEEPLAKRQKIKQEPTDINSFNNVKIKQEPIDLDTIDEKAIVLKKEATIKYDLTELEDAVILPEPSASSADREDSIYLEIAEEVLRQTAAEFVQTRE</sequence>
<proteinExistence type="predicted"/>
<keyword evidence="3" id="KW-1185">Reference proteome</keyword>
<dbReference type="EMBL" id="PHWZ01000240">
    <property type="protein sequence ID" value="TEY54236.1"/>
    <property type="molecule type" value="Genomic_DNA"/>
</dbReference>
<protein>
    <recommendedName>
        <fullName evidence="1">DUF7918 domain-containing protein</fullName>
    </recommendedName>
</protein>
<organism evidence="2 3">
    <name type="scientific">Botryotinia calthae</name>
    <dbReference type="NCBI Taxonomy" id="38488"/>
    <lineage>
        <taxon>Eukaryota</taxon>
        <taxon>Fungi</taxon>
        <taxon>Dikarya</taxon>
        <taxon>Ascomycota</taxon>
        <taxon>Pezizomycotina</taxon>
        <taxon>Leotiomycetes</taxon>
        <taxon>Helotiales</taxon>
        <taxon>Sclerotiniaceae</taxon>
        <taxon>Botryotinia</taxon>
    </lineage>
</organism>
<accession>A0A4Y8CZM2</accession>
<dbReference type="AlphaFoldDB" id="A0A4Y8CZM2"/>
<comment type="caution">
    <text evidence="2">The sequence shown here is derived from an EMBL/GenBank/DDBJ whole genome shotgun (WGS) entry which is preliminary data.</text>
</comment>
<reference evidence="2 3" key="1">
    <citation type="submission" date="2017-11" db="EMBL/GenBank/DDBJ databases">
        <title>Comparative genomics of Botrytis spp.</title>
        <authorList>
            <person name="Valero-Jimenez C.A."/>
            <person name="Tapia P."/>
            <person name="Veloso J."/>
            <person name="Silva-Moreno E."/>
            <person name="Staats M."/>
            <person name="Valdes J.H."/>
            <person name="Van Kan J.A.L."/>
        </authorList>
    </citation>
    <scope>NUCLEOTIDE SEQUENCE [LARGE SCALE GENOMIC DNA]</scope>
    <source>
        <strain evidence="2 3">MUCL2830</strain>
    </source>
</reference>
<feature type="domain" description="DUF7918" evidence="1">
    <location>
        <begin position="41"/>
        <end position="170"/>
    </location>
</feature>
<evidence type="ECO:0000313" key="3">
    <source>
        <dbReference type="Proteomes" id="UP000297299"/>
    </source>
</evidence>
<dbReference type="OrthoDB" id="3563612at2759"/>
<gene>
    <name evidence="2" type="ORF">BOTCAL_0240g00040</name>
</gene>
<name>A0A4Y8CZM2_9HELO</name>
<evidence type="ECO:0000313" key="2">
    <source>
        <dbReference type="EMBL" id="TEY54236.1"/>
    </source>
</evidence>
<evidence type="ECO:0000259" key="1">
    <source>
        <dbReference type="Pfam" id="PF25534"/>
    </source>
</evidence>
<dbReference type="Pfam" id="PF25534">
    <property type="entry name" value="DUF7918"/>
    <property type="match status" value="1"/>
</dbReference>